<feature type="transmembrane region" description="Helical" evidence="1">
    <location>
        <begin position="12"/>
        <end position="37"/>
    </location>
</feature>
<organism evidence="2 3">
    <name type="scientific">Tetrapyrgos nigripes</name>
    <dbReference type="NCBI Taxonomy" id="182062"/>
    <lineage>
        <taxon>Eukaryota</taxon>
        <taxon>Fungi</taxon>
        <taxon>Dikarya</taxon>
        <taxon>Basidiomycota</taxon>
        <taxon>Agaricomycotina</taxon>
        <taxon>Agaricomycetes</taxon>
        <taxon>Agaricomycetidae</taxon>
        <taxon>Agaricales</taxon>
        <taxon>Marasmiineae</taxon>
        <taxon>Marasmiaceae</taxon>
        <taxon>Tetrapyrgos</taxon>
    </lineage>
</organism>
<dbReference type="OrthoDB" id="3203775at2759"/>
<keyword evidence="1" id="KW-0472">Membrane</keyword>
<protein>
    <submittedName>
        <fullName evidence="2">Uncharacterized protein</fullName>
    </submittedName>
</protein>
<reference evidence="2 3" key="1">
    <citation type="journal article" date="2020" name="ISME J.">
        <title>Uncovering the hidden diversity of litter-decomposition mechanisms in mushroom-forming fungi.</title>
        <authorList>
            <person name="Floudas D."/>
            <person name="Bentzer J."/>
            <person name="Ahren D."/>
            <person name="Johansson T."/>
            <person name="Persson P."/>
            <person name="Tunlid A."/>
        </authorList>
    </citation>
    <scope>NUCLEOTIDE SEQUENCE [LARGE SCALE GENOMIC DNA]</scope>
    <source>
        <strain evidence="2 3">CBS 291.85</strain>
    </source>
</reference>
<proteinExistence type="predicted"/>
<accession>A0A8H5CS38</accession>
<name>A0A8H5CS38_9AGAR</name>
<evidence type="ECO:0000256" key="1">
    <source>
        <dbReference type="SAM" id="Phobius"/>
    </source>
</evidence>
<gene>
    <name evidence="2" type="ORF">D9758_013460</name>
</gene>
<feature type="transmembrane region" description="Helical" evidence="1">
    <location>
        <begin position="49"/>
        <end position="71"/>
    </location>
</feature>
<keyword evidence="1" id="KW-1133">Transmembrane helix</keyword>
<keyword evidence="3" id="KW-1185">Reference proteome</keyword>
<evidence type="ECO:0000313" key="2">
    <source>
        <dbReference type="EMBL" id="KAF5346593.1"/>
    </source>
</evidence>
<dbReference type="Proteomes" id="UP000559256">
    <property type="component" value="Unassembled WGS sequence"/>
</dbReference>
<keyword evidence="1" id="KW-0812">Transmembrane</keyword>
<dbReference type="AlphaFoldDB" id="A0A8H5CS38"/>
<dbReference type="EMBL" id="JAACJM010000101">
    <property type="protein sequence ID" value="KAF5346593.1"/>
    <property type="molecule type" value="Genomic_DNA"/>
</dbReference>
<comment type="caution">
    <text evidence="2">The sequence shown here is derived from an EMBL/GenBank/DDBJ whole genome shotgun (WGS) entry which is preliminary data.</text>
</comment>
<sequence>MDATQINLHKVIGPMLIGAWLNLMLFVLVINQALYYFRHYPIDRILVKIAVFAVLVCDMGTIIAGCADAYLDAVTFQGWYMDRYLHHSFLNSIQENGN</sequence>
<evidence type="ECO:0000313" key="3">
    <source>
        <dbReference type="Proteomes" id="UP000559256"/>
    </source>
</evidence>